<accession>A0ABY3STL9</accession>
<name>A0ABY3STL9_9BACL</name>
<sequence>MKNHIKKVAKFQKKSAKSLSFFADLKEQLANHNELLDGAIKDMEKDIAHLQSLTADAYSTKAQNQMSMNHIGKIIGE</sequence>
<reference evidence="1 2" key="1">
    <citation type="journal article" date="2024" name="Int. J. Syst. Evol. Microbiol.">
        <title>Paenibacillus hexagrammi sp. nov., a novel bacterium isolated from the gut content of Hexagrammos agrammus.</title>
        <authorList>
            <person name="Jung H.K."/>
            <person name="Kim D.G."/>
            <person name="Zin H."/>
            <person name="Park J."/>
            <person name="Jung H."/>
            <person name="Kim Y.O."/>
            <person name="Kong H.J."/>
            <person name="Kim J.W."/>
            <person name="Kim Y.S."/>
        </authorList>
    </citation>
    <scope>NUCLEOTIDE SEQUENCE [LARGE SCALE GENOMIC DNA]</scope>
    <source>
        <strain evidence="1 2">YPD9-1</strain>
    </source>
</reference>
<gene>
    <name evidence="1" type="ORF">L0M14_30360</name>
</gene>
<organism evidence="1 2">
    <name type="scientific">Paenibacillus hexagrammi</name>
    <dbReference type="NCBI Taxonomy" id="2908839"/>
    <lineage>
        <taxon>Bacteria</taxon>
        <taxon>Bacillati</taxon>
        <taxon>Bacillota</taxon>
        <taxon>Bacilli</taxon>
        <taxon>Bacillales</taxon>
        <taxon>Paenibacillaceae</taxon>
        <taxon>Paenibacillus</taxon>
    </lineage>
</organism>
<dbReference type="RefSeq" id="WP_235123144.1">
    <property type="nucleotide sequence ID" value="NZ_CP090979.1"/>
</dbReference>
<protein>
    <submittedName>
        <fullName evidence="1">Uncharacterized protein</fullName>
    </submittedName>
</protein>
<proteinExistence type="predicted"/>
<evidence type="ECO:0000313" key="2">
    <source>
        <dbReference type="Proteomes" id="UP001649230"/>
    </source>
</evidence>
<geneLocation type="plasmid" evidence="1 2">
    <name>pYPD9-1</name>
</geneLocation>
<dbReference type="EMBL" id="CP090979">
    <property type="protein sequence ID" value="UJF36594.1"/>
    <property type="molecule type" value="Genomic_DNA"/>
</dbReference>
<keyword evidence="1" id="KW-0614">Plasmid</keyword>
<dbReference type="Proteomes" id="UP001649230">
    <property type="component" value="Plasmid pYPD9-1"/>
</dbReference>
<evidence type="ECO:0000313" key="1">
    <source>
        <dbReference type="EMBL" id="UJF36594.1"/>
    </source>
</evidence>
<keyword evidence="2" id="KW-1185">Reference proteome</keyword>